<dbReference type="Gene3D" id="3.30.420.10">
    <property type="entry name" value="Ribonuclease H-like superfamily/Ribonuclease H"/>
    <property type="match status" value="1"/>
</dbReference>
<keyword evidence="3" id="KW-1185">Reference proteome</keyword>
<organism evidence="2 3">
    <name type="scientific">Araneus ventricosus</name>
    <name type="common">Orbweaver spider</name>
    <name type="synonym">Epeira ventricosa</name>
    <dbReference type="NCBI Taxonomy" id="182803"/>
    <lineage>
        <taxon>Eukaryota</taxon>
        <taxon>Metazoa</taxon>
        <taxon>Ecdysozoa</taxon>
        <taxon>Arthropoda</taxon>
        <taxon>Chelicerata</taxon>
        <taxon>Arachnida</taxon>
        <taxon>Araneae</taxon>
        <taxon>Araneomorphae</taxon>
        <taxon>Entelegynae</taxon>
        <taxon>Araneoidea</taxon>
        <taxon>Araneidae</taxon>
        <taxon>Araneus</taxon>
    </lineage>
</organism>
<dbReference type="InterPro" id="IPR038717">
    <property type="entry name" value="Tc1-like_DDE_dom"/>
</dbReference>
<evidence type="ECO:0000259" key="1">
    <source>
        <dbReference type="Pfam" id="PF13358"/>
    </source>
</evidence>
<dbReference type="Proteomes" id="UP000499080">
    <property type="component" value="Unassembled WGS sequence"/>
</dbReference>
<feature type="domain" description="Tc1-like transposase DDE" evidence="1">
    <location>
        <begin position="26"/>
        <end position="99"/>
    </location>
</feature>
<dbReference type="EMBL" id="BGPR01002945">
    <property type="protein sequence ID" value="GBM81412.1"/>
    <property type="molecule type" value="Genomic_DNA"/>
</dbReference>
<accession>A0A4Y2IWZ8</accession>
<dbReference type="GO" id="GO:0003676">
    <property type="term" value="F:nucleic acid binding"/>
    <property type="evidence" value="ECO:0007669"/>
    <property type="project" value="InterPro"/>
</dbReference>
<dbReference type="AlphaFoldDB" id="A0A4Y2IWZ8"/>
<evidence type="ECO:0000313" key="2">
    <source>
        <dbReference type="EMBL" id="GBM81412.1"/>
    </source>
</evidence>
<gene>
    <name evidence="2" type="ORF">AVEN_250806_1</name>
</gene>
<dbReference type="Pfam" id="PF13358">
    <property type="entry name" value="DDE_3"/>
    <property type="match status" value="1"/>
</dbReference>
<comment type="caution">
    <text evidence="2">The sequence shown here is derived from an EMBL/GenBank/DDBJ whole genome shotgun (WGS) entry which is preliminary data.</text>
</comment>
<evidence type="ECO:0000313" key="3">
    <source>
        <dbReference type="Proteomes" id="UP000499080"/>
    </source>
</evidence>
<protein>
    <recommendedName>
        <fullName evidence="1">Tc1-like transposase DDE domain-containing protein</fullName>
    </recommendedName>
</protein>
<proteinExistence type="predicted"/>
<dbReference type="InterPro" id="IPR036397">
    <property type="entry name" value="RNaseH_sf"/>
</dbReference>
<sequence length="148" mass="16884">MFSSHALGPLILVEGTLNSCAYLSIVADQVHPYMATVYPANNDVFQLDNATYHVSKIVRAWLEEHDEELQLLPWPQNSTDFNPCENMWKYLDRHIRQKDPPSRNIHDLRDALLFSWSQMPVSTFQTHIESTNSCLTAVLAARGGYSGY</sequence>
<reference evidence="2 3" key="1">
    <citation type="journal article" date="2019" name="Sci. Rep.">
        <title>Orb-weaving spider Araneus ventricosus genome elucidates the spidroin gene catalogue.</title>
        <authorList>
            <person name="Kono N."/>
            <person name="Nakamura H."/>
            <person name="Ohtoshi R."/>
            <person name="Moran D.A.P."/>
            <person name="Shinohara A."/>
            <person name="Yoshida Y."/>
            <person name="Fujiwara M."/>
            <person name="Mori M."/>
            <person name="Tomita M."/>
            <person name="Arakawa K."/>
        </authorList>
    </citation>
    <scope>NUCLEOTIDE SEQUENCE [LARGE SCALE GENOMIC DNA]</scope>
</reference>
<name>A0A4Y2IWZ8_ARAVE</name>